<dbReference type="RefSeq" id="WP_238313750.1">
    <property type="nucleotide sequence ID" value="NZ_BPQV01000015.1"/>
</dbReference>
<feature type="transmembrane region" description="Helical" evidence="1">
    <location>
        <begin position="26"/>
        <end position="45"/>
    </location>
</feature>
<dbReference type="Gene3D" id="3.40.50.410">
    <property type="entry name" value="von Willebrand factor, type A domain"/>
    <property type="match status" value="1"/>
</dbReference>
<name>A0ABQ4TCF0_METOR</name>
<keyword evidence="1" id="KW-0472">Membrane</keyword>
<evidence type="ECO:0000259" key="2">
    <source>
        <dbReference type="Pfam" id="PF13400"/>
    </source>
</evidence>
<dbReference type="EMBL" id="BPQV01000015">
    <property type="protein sequence ID" value="GJE29352.1"/>
    <property type="molecule type" value="Genomic_DNA"/>
</dbReference>
<evidence type="ECO:0000313" key="4">
    <source>
        <dbReference type="Proteomes" id="UP001055156"/>
    </source>
</evidence>
<proteinExistence type="predicted"/>
<keyword evidence="1" id="KW-1133">Transmembrane helix</keyword>
<accession>A0ABQ4TCF0</accession>
<dbReference type="InterPro" id="IPR036465">
    <property type="entry name" value="vWFA_dom_sf"/>
</dbReference>
<organism evidence="3 4">
    <name type="scientific">Methylobacterium organophilum</name>
    <dbReference type="NCBI Taxonomy" id="410"/>
    <lineage>
        <taxon>Bacteria</taxon>
        <taxon>Pseudomonadati</taxon>
        <taxon>Pseudomonadota</taxon>
        <taxon>Alphaproteobacteria</taxon>
        <taxon>Hyphomicrobiales</taxon>
        <taxon>Methylobacteriaceae</taxon>
        <taxon>Methylobacterium</taxon>
    </lineage>
</organism>
<comment type="caution">
    <text evidence="3">The sequence shown here is derived from an EMBL/GenBank/DDBJ whole genome shotgun (WGS) entry which is preliminary data.</text>
</comment>
<evidence type="ECO:0000313" key="3">
    <source>
        <dbReference type="EMBL" id="GJE29352.1"/>
    </source>
</evidence>
<gene>
    <name evidence="3" type="ORF">LKMONMHP_4232</name>
</gene>
<reference evidence="3" key="1">
    <citation type="journal article" date="2021" name="Front. Microbiol.">
        <title>Comprehensive Comparative Genomics and Phenotyping of Methylobacterium Species.</title>
        <authorList>
            <person name="Alessa O."/>
            <person name="Ogura Y."/>
            <person name="Fujitani Y."/>
            <person name="Takami H."/>
            <person name="Hayashi T."/>
            <person name="Sahin N."/>
            <person name="Tani A."/>
        </authorList>
    </citation>
    <scope>NUCLEOTIDE SEQUENCE</scope>
    <source>
        <strain evidence="3">NBRC 15689</strain>
    </source>
</reference>
<feature type="domain" description="Putative Flp pilus-assembly TadG-like N-terminal" evidence="2">
    <location>
        <begin position="24"/>
        <end position="69"/>
    </location>
</feature>
<dbReference type="Pfam" id="PF13400">
    <property type="entry name" value="Tad"/>
    <property type="match status" value="1"/>
</dbReference>
<sequence>MPRLLIRARRLNAWAKALAGETTGSLTVLAALAMIPILGFIGLGIEYGMAVTNKTRLDNAADAAALSAVVTAKAYVAANANQPGVIDAALIAGQNQAIKVFNINAGEVPLTAVSLVPPQLQRNGQTLTVTLTYTATVQNTFGKLFMHPTTPLGNTIVAKADLASYLDFYLMVDVSGSMGLPSTEPGMQALGRDNHDMWFDYQQGCQFACHFVNTNGWNLAAGKIQLRSDAVNNAVCALLKRASVQVVPNQYRIGIYPFINDLVTLVPLNDTSASLNALKAAADCTSSWPLAFTKLLDTGTTQFYTNGDPGTGTGSGGTHFENALPRMRQTIKTIGDGTSSKNSKPFVFLITDGMQNYQTYSTVKNGRYAYAGNPSEFKWYGPSSFDGSKPAAIDPRYCDDLKRSGIIVSILYIPYITINYKPNHGYISEENGKVNKISPTLSNPLRACASPDYFYTANTPEDITASLNAMFEHALKGVRLSK</sequence>
<keyword evidence="1" id="KW-0812">Transmembrane</keyword>
<protein>
    <recommendedName>
        <fullName evidence="2">Putative Flp pilus-assembly TadG-like N-terminal domain-containing protein</fullName>
    </recommendedName>
</protein>
<reference evidence="3" key="2">
    <citation type="submission" date="2021-08" db="EMBL/GenBank/DDBJ databases">
        <authorList>
            <person name="Tani A."/>
            <person name="Ola A."/>
            <person name="Ogura Y."/>
            <person name="Katsura K."/>
            <person name="Hayashi T."/>
        </authorList>
    </citation>
    <scope>NUCLEOTIDE SEQUENCE</scope>
    <source>
        <strain evidence="3">NBRC 15689</strain>
    </source>
</reference>
<evidence type="ECO:0000256" key="1">
    <source>
        <dbReference type="SAM" id="Phobius"/>
    </source>
</evidence>
<dbReference type="InterPro" id="IPR028087">
    <property type="entry name" value="Tad_N"/>
</dbReference>
<keyword evidence="4" id="KW-1185">Reference proteome</keyword>
<dbReference type="SUPFAM" id="SSF53300">
    <property type="entry name" value="vWA-like"/>
    <property type="match status" value="1"/>
</dbReference>
<dbReference type="Proteomes" id="UP001055156">
    <property type="component" value="Unassembled WGS sequence"/>
</dbReference>